<dbReference type="GO" id="GO:0015990">
    <property type="term" value="P:electron transport coupled proton transport"/>
    <property type="evidence" value="ECO:0007669"/>
    <property type="project" value="TreeGrafter"/>
</dbReference>
<dbReference type="OrthoDB" id="33297at2157"/>
<dbReference type="GO" id="GO:0004129">
    <property type="term" value="F:cytochrome-c oxidase activity"/>
    <property type="evidence" value="ECO:0007669"/>
    <property type="project" value="InterPro"/>
</dbReference>
<evidence type="ECO:0000313" key="5">
    <source>
        <dbReference type="Proteomes" id="UP000011591"/>
    </source>
</evidence>
<accession>M0BA87</accession>
<dbReference type="AlphaFoldDB" id="M0BA87"/>
<reference evidence="4 5" key="1">
    <citation type="journal article" date="2014" name="PLoS Genet.">
        <title>Phylogenetically driven sequencing of extremely halophilic archaea reveals strategies for static and dynamic osmo-response.</title>
        <authorList>
            <person name="Becker E.A."/>
            <person name="Seitzer P.M."/>
            <person name="Tritt A."/>
            <person name="Larsen D."/>
            <person name="Krusor M."/>
            <person name="Yao A.I."/>
            <person name="Wu D."/>
            <person name="Madern D."/>
            <person name="Eisen J.A."/>
            <person name="Darling A.E."/>
            <person name="Facciotti M.T."/>
        </authorList>
    </citation>
    <scope>NUCLEOTIDE SEQUENCE [LARGE SCALE GENOMIC DNA]</scope>
    <source>
        <strain evidence="4 5">DSM 13077</strain>
    </source>
</reference>
<dbReference type="Pfam" id="PF00115">
    <property type="entry name" value="COX1"/>
    <property type="match status" value="1"/>
</dbReference>
<dbReference type="InterPro" id="IPR023616">
    <property type="entry name" value="Cyt_c_oxase-like_su1_dom"/>
</dbReference>
<evidence type="ECO:0000256" key="1">
    <source>
        <dbReference type="SAM" id="MobiDB-lite"/>
    </source>
</evidence>
<protein>
    <submittedName>
        <fullName evidence="4">Cytochrome C oxidase subunit I</fullName>
    </submittedName>
</protein>
<feature type="transmembrane region" description="Helical" evidence="2">
    <location>
        <begin position="85"/>
        <end position="108"/>
    </location>
</feature>
<keyword evidence="5" id="KW-1185">Reference proteome</keyword>
<feature type="compositionally biased region" description="Acidic residues" evidence="1">
    <location>
        <begin position="8"/>
        <end position="21"/>
    </location>
</feature>
<feature type="transmembrane region" description="Helical" evidence="2">
    <location>
        <begin position="300"/>
        <end position="320"/>
    </location>
</feature>
<feature type="transmembrane region" description="Helical" evidence="2">
    <location>
        <begin position="367"/>
        <end position="390"/>
    </location>
</feature>
<feature type="transmembrane region" description="Helical" evidence="2">
    <location>
        <begin position="177"/>
        <end position="201"/>
    </location>
</feature>
<gene>
    <name evidence="4" type="ORF">C480_05056</name>
</gene>
<dbReference type="RefSeq" id="WP_006664529.1">
    <property type="nucleotide sequence ID" value="NZ_AOIP01000015.1"/>
</dbReference>
<dbReference type="Gene3D" id="1.20.210.10">
    <property type="entry name" value="Cytochrome c oxidase-like, subunit I domain"/>
    <property type="match status" value="1"/>
</dbReference>
<feature type="region of interest" description="Disordered" evidence="1">
    <location>
        <begin position="1"/>
        <end position="26"/>
    </location>
</feature>
<feature type="transmembrane region" description="Helical" evidence="2">
    <location>
        <begin position="436"/>
        <end position="460"/>
    </location>
</feature>
<organism evidence="4 5">
    <name type="scientific">Natrialba aegyptia DSM 13077</name>
    <dbReference type="NCBI Taxonomy" id="1227491"/>
    <lineage>
        <taxon>Archaea</taxon>
        <taxon>Methanobacteriati</taxon>
        <taxon>Methanobacteriota</taxon>
        <taxon>Stenosarchaea group</taxon>
        <taxon>Halobacteria</taxon>
        <taxon>Halobacteriales</taxon>
        <taxon>Natrialbaceae</taxon>
        <taxon>Natrialba</taxon>
    </lineage>
</organism>
<dbReference type="InterPro" id="IPR000883">
    <property type="entry name" value="Cyt_C_Oxase_1"/>
</dbReference>
<dbReference type="Proteomes" id="UP000011591">
    <property type="component" value="Unassembled WGS sequence"/>
</dbReference>
<evidence type="ECO:0000259" key="3">
    <source>
        <dbReference type="PROSITE" id="PS50855"/>
    </source>
</evidence>
<dbReference type="GO" id="GO:0009060">
    <property type="term" value="P:aerobic respiration"/>
    <property type="evidence" value="ECO:0007669"/>
    <property type="project" value="InterPro"/>
</dbReference>
<proteinExistence type="predicted"/>
<comment type="caution">
    <text evidence="4">The sequence shown here is derived from an EMBL/GenBank/DDBJ whole genome shotgun (WGS) entry which is preliminary data.</text>
</comment>
<evidence type="ECO:0000256" key="2">
    <source>
        <dbReference type="SAM" id="Phobius"/>
    </source>
</evidence>
<dbReference type="PANTHER" id="PTHR10422:SF18">
    <property type="entry name" value="CYTOCHROME C OXIDASE SUBUNIT 1"/>
    <property type="match status" value="1"/>
</dbReference>
<feature type="transmembrane region" description="Helical" evidence="2">
    <location>
        <begin position="43"/>
        <end position="65"/>
    </location>
</feature>
<dbReference type="PRINTS" id="PR01165">
    <property type="entry name" value="CYCOXIDASEI"/>
</dbReference>
<dbReference type="PROSITE" id="PS50855">
    <property type="entry name" value="COX1"/>
    <property type="match status" value="1"/>
</dbReference>
<feature type="transmembrane region" description="Helical" evidence="2">
    <location>
        <begin position="480"/>
        <end position="499"/>
    </location>
</feature>
<feature type="domain" description="Cytochrome oxidase subunit I profile" evidence="3">
    <location>
        <begin position="30"/>
        <end position="526"/>
    </location>
</feature>
<feature type="transmembrane region" description="Helical" evidence="2">
    <location>
        <begin position="258"/>
        <end position="279"/>
    </location>
</feature>
<feature type="transmembrane region" description="Helical" evidence="2">
    <location>
        <begin position="120"/>
        <end position="139"/>
    </location>
</feature>
<feature type="transmembrane region" description="Helical" evidence="2">
    <location>
        <begin position="402"/>
        <end position="424"/>
    </location>
</feature>
<keyword evidence="2" id="KW-1133">Transmembrane helix</keyword>
<dbReference type="SUPFAM" id="SSF81442">
    <property type="entry name" value="Cytochrome c oxidase subunit I-like"/>
    <property type="match status" value="1"/>
</dbReference>
<dbReference type="PATRIC" id="fig|1227491.4.peg.1035"/>
<feature type="transmembrane region" description="Helical" evidence="2">
    <location>
        <begin position="213"/>
        <end position="238"/>
    </location>
</feature>
<evidence type="ECO:0000313" key="4">
    <source>
        <dbReference type="EMBL" id="ELZ07397.1"/>
    </source>
</evidence>
<sequence length="526" mass="56418">MPLPNSSDDSDDDAGDADGTELDAASEPVETGRRLIAVDHVRLGRWFLVFALVMGLWGGLDAVLLRTTLVTPTLDHWSADVYSSLFTTHGLTMLFLFAVPAIWGFAYATIPSLIRAERTAFPAVAAAAFWLQIPAAILVRAGTIGSALDVAGLDPVAIGWTLYPPMSVASSNPAVDALVAGLLLVAISTSLTAANLVATICRRRTIPWSDVDTFTWTVVTSAAMAVVAFPVLAGSLALLLLERAAGVGLLVGRSGPMVWLNLFWFFAHPLVYILVLPPMGIASHVLPRFAGRRLFGRRSVVYSTFAIGILSFTVWGHHLFMAGMGVGVRAVFMFVTLAVAVPSSAKLCTWLGTLWGGAIQHTAPMTATIAAIAFFIVGGVTGVFLAVAPINVLYNGTYYVVAHFHMMLVGFVAFTLVAGAYYWFPLLTGRWYDPTLAHLHVWLTIVGIIVTFGALFVVGFAELPRRIATYPPAFAPIHQLATVGAYVIAVGQLVFLLNLGRSLWVGERAGDDPWGLADEPSHAREW</sequence>
<keyword evidence="2" id="KW-0472">Membrane</keyword>
<dbReference type="GO" id="GO:0022904">
    <property type="term" value="P:respiratory electron transport chain"/>
    <property type="evidence" value="ECO:0007669"/>
    <property type="project" value="TreeGrafter"/>
</dbReference>
<keyword evidence="2" id="KW-0812">Transmembrane</keyword>
<dbReference type="GO" id="GO:0016020">
    <property type="term" value="C:membrane"/>
    <property type="evidence" value="ECO:0007669"/>
    <property type="project" value="InterPro"/>
</dbReference>
<dbReference type="EMBL" id="AOIP01000015">
    <property type="protein sequence ID" value="ELZ07397.1"/>
    <property type="molecule type" value="Genomic_DNA"/>
</dbReference>
<dbReference type="InterPro" id="IPR036927">
    <property type="entry name" value="Cyt_c_oxase-like_su1_sf"/>
</dbReference>
<feature type="transmembrane region" description="Helical" evidence="2">
    <location>
        <begin position="332"/>
        <end position="355"/>
    </location>
</feature>
<dbReference type="PANTHER" id="PTHR10422">
    <property type="entry name" value="CYTOCHROME C OXIDASE SUBUNIT 1"/>
    <property type="match status" value="1"/>
</dbReference>
<dbReference type="GO" id="GO:0020037">
    <property type="term" value="F:heme binding"/>
    <property type="evidence" value="ECO:0007669"/>
    <property type="project" value="InterPro"/>
</dbReference>
<dbReference type="CDD" id="cd00919">
    <property type="entry name" value="Heme_Cu_Oxidase_I"/>
    <property type="match status" value="1"/>
</dbReference>
<name>M0BA87_9EURY</name>